<sequence length="323" mass="37111">MKLYKRQICVAILSISMLCINLGPTYAKGTSFSDVTAEYWGYASIQWAFENKIVDGYPDGTFKPDKVVSQSEFLAMLIRAFQPNDFILGTHPAHWDEPYLNYVDKIGWKVKPTNKTFSRGTAAQYLANAAGQNYNVADSIQYLLDLGLANGKTTRTVKGFYKDDTLSRTEVVVFIERLRLDSKALQPISAVEEKYNRSENVLVYNNTEYHFTLTLPKTWENKFEVVDTKDPQSNHILKFINKTTKYGVLFTIAVWPKDYWIEREEEIKGQIPAVKVGEYGDHAYIFHTPTDVQYDPSDNKSMEDYKAMFKDVQNIKSSFEIIL</sequence>
<proteinExistence type="predicted"/>
<organism evidence="3 4">
    <name type="scientific">Paenibacillus selenitireducens</name>
    <dbReference type="NCBI Taxonomy" id="1324314"/>
    <lineage>
        <taxon>Bacteria</taxon>
        <taxon>Bacillati</taxon>
        <taxon>Bacillota</taxon>
        <taxon>Bacilli</taxon>
        <taxon>Bacillales</taxon>
        <taxon>Paenibacillaceae</taxon>
        <taxon>Paenibacillus</taxon>
    </lineage>
</organism>
<feature type="domain" description="SLH" evidence="2">
    <location>
        <begin position="28"/>
        <end position="91"/>
    </location>
</feature>
<dbReference type="EMBL" id="MSZX01000004">
    <property type="protein sequence ID" value="OPA78715.1"/>
    <property type="molecule type" value="Genomic_DNA"/>
</dbReference>
<evidence type="ECO:0000313" key="4">
    <source>
        <dbReference type="Proteomes" id="UP000190188"/>
    </source>
</evidence>
<dbReference type="AlphaFoldDB" id="A0A1T2XFV3"/>
<dbReference type="Proteomes" id="UP000190188">
    <property type="component" value="Unassembled WGS sequence"/>
</dbReference>
<accession>A0A1T2XFV3</accession>
<dbReference type="OrthoDB" id="2678541at2"/>
<dbReference type="RefSeq" id="WP_078499049.1">
    <property type="nucleotide sequence ID" value="NZ_MSZX01000004.1"/>
</dbReference>
<reference evidence="3 4" key="1">
    <citation type="submission" date="2017-01" db="EMBL/GenBank/DDBJ databases">
        <title>Genome analysis of Paenibacillus selenitrireducens ES3-24.</title>
        <authorList>
            <person name="Xu D."/>
            <person name="Yao R."/>
            <person name="Zheng S."/>
        </authorList>
    </citation>
    <scope>NUCLEOTIDE SEQUENCE [LARGE SCALE GENOMIC DNA]</scope>
    <source>
        <strain evidence="3 4">ES3-24</strain>
    </source>
</reference>
<evidence type="ECO:0000259" key="2">
    <source>
        <dbReference type="PROSITE" id="PS51272"/>
    </source>
</evidence>
<keyword evidence="4" id="KW-1185">Reference proteome</keyword>
<dbReference type="PROSITE" id="PS51272">
    <property type="entry name" value="SLH"/>
    <property type="match status" value="1"/>
</dbReference>
<comment type="caution">
    <text evidence="3">The sequence shown here is derived from an EMBL/GenBank/DDBJ whole genome shotgun (WGS) entry which is preliminary data.</text>
</comment>
<evidence type="ECO:0000256" key="1">
    <source>
        <dbReference type="SAM" id="SignalP"/>
    </source>
</evidence>
<dbReference type="InterPro" id="IPR001119">
    <property type="entry name" value="SLH_dom"/>
</dbReference>
<protein>
    <recommendedName>
        <fullName evidence="2">SLH domain-containing protein</fullName>
    </recommendedName>
</protein>
<dbReference type="Pfam" id="PF00395">
    <property type="entry name" value="SLH"/>
    <property type="match status" value="1"/>
</dbReference>
<evidence type="ECO:0000313" key="3">
    <source>
        <dbReference type="EMBL" id="OPA78715.1"/>
    </source>
</evidence>
<keyword evidence="1" id="KW-0732">Signal</keyword>
<name>A0A1T2XFV3_9BACL</name>
<gene>
    <name evidence="3" type="ORF">BVG16_12755</name>
</gene>
<feature type="signal peptide" evidence="1">
    <location>
        <begin position="1"/>
        <end position="27"/>
    </location>
</feature>
<dbReference type="STRING" id="1324314.BVG16_12755"/>
<feature type="chain" id="PRO_5013250366" description="SLH domain-containing protein" evidence="1">
    <location>
        <begin position="28"/>
        <end position="323"/>
    </location>
</feature>